<dbReference type="InterPro" id="IPR002694">
    <property type="entry name" value="Znf_CHC2"/>
</dbReference>
<reference evidence="5" key="2">
    <citation type="submission" date="2023-01" db="EMBL/GenBank/DDBJ databases">
        <title>Draft genome sequence of Sneathiella chinensis strain NBRC 103408.</title>
        <authorList>
            <person name="Sun Q."/>
            <person name="Mori K."/>
        </authorList>
    </citation>
    <scope>NUCLEOTIDE SEQUENCE</scope>
    <source>
        <strain evidence="5">NBRC 103408</strain>
    </source>
</reference>
<dbReference type="InterPro" id="IPR036977">
    <property type="entry name" value="DNA_primase_Znf_CHC2"/>
</dbReference>
<dbReference type="Pfam" id="PF01807">
    <property type="entry name" value="Zn_ribbon_DnaG"/>
    <property type="match status" value="1"/>
</dbReference>
<keyword evidence="6" id="KW-1185">Reference proteome</keyword>
<accession>A0ABQ5UA52</accession>
<dbReference type="SUPFAM" id="SSF57783">
    <property type="entry name" value="Zinc beta-ribbon"/>
    <property type="match status" value="1"/>
</dbReference>
<organism evidence="5 6">
    <name type="scientific">Sneathiella chinensis</name>
    <dbReference type="NCBI Taxonomy" id="349750"/>
    <lineage>
        <taxon>Bacteria</taxon>
        <taxon>Pseudomonadati</taxon>
        <taxon>Pseudomonadota</taxon>
        <taxon>Alphaproteobacteria</taxon>
        <taxon>Sneathiellales</taxon>
        <taxon>Sneathiellaceae</taxon>
        <taxon>Sneathiella</taxon>
    </lineage>
</organism>
<dbReference type="InterPro" id="IPR050219">
    <property type="entry name" value="DnaG_primase"/>
</dbReference>
<proteinExistence type="predicted"/>
<evidence type="ECO:0000313" key="5">
    <source>
        <dbReference type="EMBL" id="GLQ08065.1"/>
    </source>
</evidence>
<keyword evidence="1" id="KW-0479">Metal-binding</keyword>
<name>A0ABQ5UA52_9PROT</name>
<dbReference type="PANTHER" id="PTHR30313">
    <property type="entry name" value="DNA PRIMASE"/>
    <property type="match status" value="1"/>
</dbReference>
<keyword evidence="2" id="KW-0863">Zinc-finger</keyword>
<keyword evidence="3" id="KW-0862">Zinc</keyword>
<dbReference type="Gene3D" id="3.90.580.10">
    <property type="entry name" value="Zinc finger, CHC2-type domain"/>
    <property type="match status" value="1"/>
</dbReference>
<reference evidence="5" key="1">
    <citation type="journal article" date="2014" name="Int. J. Syst. Evol. Microbiol.">
        <title>Complete genome of a new Firmicutes species belonging to the dominant human colonic microbiota ('Ruminococcus bicirculans') reveals two chromosomes and a selective capacity to utilize plant glucans.</title>
        <authorList>
            <consortium name="NISC Comparative Sequencing Program"/>
            <person name="Wegmann U."/>
            <person name="Louis P."/>
            <person name="Goesmann A."/>
            <person name="Henrissat B."/>
            <person name="Duncan S.H."/>
            <person name="Flint H.J."/>
        </authorList>
    </citation>
    <scope>NUCLEOTIDE SEQUENCE</scope>
    <source>
        <strain evidence="5">NBRC 103408</strain>
    </source>
</reference>
<protein>
    <recommendedName>
        <fullName evidence="4">Zinc finger CHC2-type domain-containing protein</fullName>
    </recommendedName>
</protein>
<dbReference type="RefSeq" id="WP_169560139.1">
    <property type="nucleotide sequence ID" value="NZ_BSNF01000012.1"/>
</dbReference>
<evidence type="ECO:0000256" key="3">
    <source>
        <dbReference type="ARBA" id="ARBA00022833"/>
    </source>
</evidence>
<evidence type="ECO:0000256" key="2">
    <source>
        <dbReference type="ARBA" id="ARBA00022771"/>
    </source>
</evidence>
<evidence type="ECO:0000259" key="4">
    <source>
        <dbReference type="SMART" id="SM00400"/>
    </source>
</evidence>
<evidence type="ECO:0000313" key="6">
    <source>
        <dbReference type="Proteomes" id="UP001161409"/>
    </source>
</evidence>
<comment type="caution">
    <text evidence="5">The sequence shown here is derived from an EMBL/GenBank/DDBJ whole genome shotgun (WGS) entry which is preliminary data.</text>
</comment>
<gene>
    <name evidence="5" type="ORF">GCM10007924_32870</name>
</gene>
<dbReference type="SMART" id="SM00400">
    <property type="entry name" value="ZnF_CHCC"/>
    <property type="match status" value="1"/>
</dbReference>
<dbReference type="PANTHER" id="PTHR30313:SF2">
    <property type="entry name" value="DNA PRIMASE"/>
    <property type="match status" value="1"/>
</dbReference>
<feature type="domain" description="Zinc finger CHC2-type" evidence="4">
    <location>
        <begin position="37"/>
        <end position="93"/>
    </location>
</feature>
<dbReference type="Proteomes" id="UP001161409">
    <property type="component" value="Unassembled WGS sequence"/>
</dbReference>
<dbReference type="EMBL" id="BSNF01000012">
    <property type="protein sequence ID" value="GLQ08065.1"/>
    <property type="molecule type" value="Genomic_DNA"/>
</dbReference>
<evidence type="ECO:0000256" key="1">
    <source>
        <dbReference type="ARBA" id="ARBA00022723"/>
    </source>
</evidence>
<sequence length="97" mass="11170">MTVTATEIKNRISPDHYYSRHLKGHFGRHTGHNWYHWNGLCPFHPDRKPGSFVVNRESGAFKCFACGAQGGDILSFHMQASQLSFRQALRHLQEVYP</sequence>